<dbReference type="InterPro" id="IPR047710">
    <property type="entry name" value="Transpos_IS5-like"/>
</dbReference>
<sequence>MEGAMSKPRDDRQAEMFRPALEEIIDLGHPLVRLAAEIDWDFLATRFGAVYRPGPGQPPLPTRLIAGLLILKHMHNLSDEVLCARWVENPYFQFFCGEVVFRHDLPFDRSSLSRWRKRLGEEQLAALLQESLSVAHRAGALQTKDLQRVVVDTTVQEKAIAHPTDARLTHRAIQNLVDLAKREGVALRQSYLRLAKRAAIMVGRYTHAHQFKRAHRALKFLRTRLGRIIRDIRRKIEGNAALENRFAPLLDLAVRVMQQDHRQRGQKVYALHAPEVECIGKGKARKPYEFGCKVSVITPVTAPKGGQFVLHAKALHGNPFDGHTLDPVIADLQTQTGVVVERIHVDKGYRGHNYPNRFKVWISGQVRRVTKIIRREMKRRAAVEPVIGHLKADHRMGRNYLKGRDGDRINPVLAAAGFNFHLLLRWFERLLRALFAALYRVIGSMQYA</sequence>
<reference evidence="2" key="1">
    <citation type="submission" date="2006-03" db="EMBL/GenBank/DDBJ databases">
        <title>Complete sequence of Rhodopseudomonas palustris BisB18.</title>
        <authorList>
            <consortium name="US DOE Joint Genome Institute"/>
            <person name="Copeland A."/>
            <person name="Lucas S."/>
            <person name="Lapidus A."/>
            <person name="Barry K."/>
            <person name="Detter J.C."/>
            <person name="Glavina del Rio T."/>
            <person name="Hammon N."/>
            <person name="Israni S."/>
            <person name="Dalin E."/>
            <person name="Tice H."/>
            <person name="Pitluck S."/>
            <person name="Chain P."/>
            <person name="Malfatti S."/>
            <person name="Shin M."/>
            <person name="Vergez L."/>
            <person name="Schmutz J."/>
            <person name="Larimer F."/>
            <person name="Land M."/>
            <person name="Hauser L."/>
            <person name="Pelletier D.A."/>
            <person name="Kyrpides N."/>
            <person name="Anderson I."/>
            <person name="Oda Y."/>
            <person name="Harwood C.S."/>
            <person name="Richardson P."/>
        </authorList>
    </citation>
    <scope>NUCLEOTIDE SEQUENCE [LARGE SCALE GENOMIC DNA]</scope>
    <source>
        <strain evidence="2">BisB18</strain>
    </source>
</reference>
<dbReference type="OrthoDB" id="7169055at2"/>
<dbReference type="AlphaFoldDB" id="Q217V6"/>
<dbReference type="NCBIfam" id="NF033578">
    <property type="entry name" value="transpos_IS5_1"/>
    <property type="match status" value="1"/>
</dbReference>
<feature type="domain" description="Transposase InsH N-terminal" evidence="1">
    <location>
        <begin position="21"/>
        <end position="118"/>
    </location>
</feature>
<dbReference type="eggNOG" id="COG3039">
    <property type="taxonomic scope" value="Bacteria"/>
</dbReference>
<dbReference type="EMBL" id="CP000301">
    <property type="protein sequence ID" value="ABD87330.1"/>
    <property type="molecule type" value="Genomic_DNA"/>
</dbReference>
<dbReference type="HOGENOM" id="CLU_040038_0_0_5"/>
<gene>
    <name evidence="2" type="ordered locus">RPC_1771</name>
</gene>
<evidence type="ECO:0000259" key="1">
    <source>
        <dbReference type="Pfam" id="PF05598"/>
    </source>
</evidence>
<dbReference type="PANTHER" id="PTHR33803:SF3">
    <property type="entry name" value="BLL1974 PROTEIN"/>
    <property type="match status" value="1"/>
</dbReference>
<dbReference type="PANTHER" id="PTHR33803">
    <property type="entry name" value="IS1478 TRANSPOSASE"/>
    <property type="match status" value="1"/>
</dbReference>
<dbReference type="KEGG" id="rpc:RPC_1771"/>
<evidence type="ECO:0000313" key="2">
    <source>
        <dbReference type="EMBL" id="ABD87330.1"/>
    </source>
</evidence>
<protein>
    <submittedName>
        <fullName evidence="2">Putative transposase</fullName>
    </submittedName>
</protein>
<name>Q217V6_RHOPB</name>
<proteinExistence type="predicted"/>
<dbReference type="Pfam" id="PF05598">
    <property type="entry name" value="DUF772"/>
    <property type="match status" value="1"/>
</dbReference>
<organism evidence="2">
    <name type="scientific">Rhodopseudomonas palustris (strain BisB18)</name>
    <dbReference type="NCBI Taxonomy" id="316056"/>
    <lineage>
        <taxon>Bacteria</taxon>
        <taxon>Pseudomonadati</taxon>
        <taxon>Pseudomonadota</taxon>
        <taxon>Alphaproteobacteria</taxon>
        <taxon>Hyphomicrobiales</taxon>
        <taxon>Nitrobacteraceae</taxon>
        <taxon>Rhodopseudomonas</taxon>
    </lineage>
</organism>
<accession>Q217V6</accession>
<dbReference type="InterPro" id="IPR008490">
    <property type="entry name" value="Transposase_InsH_N"/>
</dbReference>